<dbReference type="RefSeq" id="WP_237547313.1">
    <property type="nucleotide sequence ID" value="NZ_JARULZ010000001.1"/>
</dbReference>
<evidence type="ECO:0000313" key="3">
    <source>
        <dbReference type="EMBL" id="MEH0632768.1"/>
    </source>
</evidence>
<feature type="transmembrane region" description="Helical" evidence="2">
    <location>
        <begin position="21"/>
        <end position="48"/>
    </location>
</feature>
<dbReference type="Proteomes" id="UP001310290">
    <property type="component" value="Unassembled WGS sequence"/>
</dbReference>
<gene>
    <name evidence="3" type="ORF">QBA35_05190</name>
</gene>
<dbReference type="GeneID" id="96266758"/>
<keyword evidence="4" id="KW-1185">Reference proteome</keyword>
<name>A0ABU8AGF4_9ACTN</name>
<dbReference type="EMBL" id="JARULZ010000001">
    <property type="protein sequence ID" value="MEH0632768.1"/>
    <property type="molecule type" value="Genomic_DNA"/>
</dbReference>
<sequence length="103" mass="10703">MDDRRSRTVSSGTRYGSARGAWVTAAAPWALFCWVMGVLAVGAGALAALLVPAGEVRGPVWTLVTVLVAAGAGLWSGLTPGTGRLRVPDRAPVAPRPRGPERR</sequence>
<accession>A0ABU8AGF4</accession>
<evidence type="ECO:0000256" key="1">
    <source>
        <dbReference type="SAM" id="MobiDB-lite"/>
    </source>
</evidence>
<keyword evidence="2" id="KW-0812">Transmembrane</keyword>
<proteinExistence type="predicted"/>
<reference evidence="3" key="1">
    <citation type="submission" date="2023-04" db="EMBL/GenBank/DDBJ databases">
        <title>Genomic diversity of scab-causing Streptomyces spp. in the province of Quebec, Canada.</title>
        <authorList>
            <person name="Biessy A."/>
            <person name="Cadieux M."/>
            <person name="Ciotola M."/>
            <person name="Filion M."/>
        </authorList>
    </citation>
    <scope>NUCLEOTIDE SEQUENCE</scope>
    <source>
        <strain evidence="3">B21-115</strain>
    </source>
</reference>
<feature type="transmembrane region" description="Helical" evidence="2">
    <location>
        <begin position="60"/>
        <end position="78"/>
    </location>
</feature>
<keyword evidence="2" id="KW-1133">Transmembrane helix</keyword>
<protein>
    <submittedName>
        <fullName evidence="3">Uncharacterized protein</fullName>
    </submittedName>
</protein>
<feature type="region of interest" description="Disordered" evidence="1">
    <location>
        <begin position="77"/>
        <end position="103"/>
    </location>
</feature>
<keyword evidence="2" id="KW-0472">Membrane</keyword>
<evidence type="ECO:0000256" key="2">
    <source>
        <dbReference type="SAM" id="Phobius"/>
    </source>
</evidence>
<evidence type="ECO:0000313" key="4">
    <source>
        <dbReference type="Proteomes" id="UP001310290"/>
    </source>
</evidence>
<organism evidence="3 4">
    <name type="scientific">Streptomyces bottropensis</name>
    <dbReference type="NCBI Taxonomy" id="42235"/>
    <lineage>
        <taxon>Bacteria</taxon>
        <taxon>Bacillati</taxon>
        <taxon>Actinomycetota</taxon>
        <taxon>Actinomycetes</taxon>
        <taxon>Kitasatosporales</taxon>
        <taxon>Streptomycetaceae</taxon>
        <taxon>Streptomyces</taxon>
    </lineage>
</organism>
<comment type="caution">
    <text evidence="3">The sequence shown here is derived from an EMBL/GenBank/DDBJ whole genome shotgun (WGS) entry which is preliminary data.</text>
</comment>